<evidence type="ECO:0000256" key="2">
    <source>
        <dbReference type="ARBA" id="ARBA00022475"/>
    </source>
</evidence>
<evidence type="ECO:0000256" key="7">
    <source>
        <dbReference type="SAM" id="Phobius"/>
    </source>
</evidence>
<dbReference type="PANTHER" id="PTHR33362">
    <property type="entry name" value="SIALIC ACID TRAP TRANSPORTER PERMEASE PROTEIN SIAT-RELATED"/>
    <property type="match status" value="1"/>
</dbReference>
<dbReference type="Pfam" id="PF06808">
    <property type="entry name" value="DctM"/>
    <property type="match status" value="1"/>
</dbReference>
<feature type="non-terminal residue" evidence="9">
    <location>
        <position position="91"/>
    </location>
</feature>
<evidence type="ECO:0000256" key="4">
    <source>
        <dbReference type="ARBA" id="ARBA00022692"/>
    </source>
</evidence>
<proteinExistence type="predicted"/>
<evidence type="ECO:0000256" key="6">
    <source>
        <dbReference type="ARBA" id="ARBA00023136"/>
    </source>
</evidence>
<comment type="subcellular location">
    <subcellularLocation>
        <location evidence="1">Cell inner membrane</location>
        <topology evidence="1">Multi-pass membrane protein</topology>
    </subcellularLocation>
</comment>
<organism evidence="9">
    <name type="scientific">marine sediment metagenome</name>
    <dbReference type="NCBI Taxonomy" id="412755"/>
    <lineage>
        <taxon>unclassified sequences</taxon>
        <taxon>metagenomes</taxon>
        <taxon>ecological metagenomes</taxon>
    </lineage>
</organism>
<comment type="caution">
    <text evidence="9">The sequence shown here is derived from an EMBL/GenBank/DDBJ whole genome shotgun (WGS) entry which is preliminary data.</text>
</comment>
<feature type="domain" description="TRAP C4-dicarboxylate transport system permease DctM subunit" evidence="8">
    <location>
        <begin position="1"/>
        <end position="67"/>
    </location>
</feature>
<keyword evidence="6 7" id="KW-0472">Membrane</keyword>
<evidence type="ECO:0000256" key="5">
    <source>
        <dbReference type="ARBA" id="ARBA00022989"/>
    </source>
</evidence>
<evidence type="ECO:0000256" key="1">
    <source>
        <dbReference type="ARBA" id="ARBA00004429"/>
    </source>
</evidence>
<dbReference type="GO" id="GO:0005886">
    <property type="term" value="C:plasma membrane"/>
    <property type="evidence" value="ECO:0007669"/>
    <property type="project" value="UniProtKB-SubCell"/>
</dbReference>
<keyword evidence="4 7" id="KW-0812">Transmembrane</keyword>
<feature type="transmembrane region" description="Helical" evidence="7">
    <location>
        <begin position="42"/>
        <end position="70"/>
    </location>
</feature>
<evidence type="ECO:0000256" key="3">
    <source>
        <dbReference type="ARBA" id="ARBA00022519"/>
    </source>
</evidence>
<feature type="transmembrane region" description="Helical" evidence="7">
    <location>
        <begin position="12"/>
        <end position="36"/>
    </location>
</feature>
<dbReference type="InterPro" id="IPR010656">
    <property type="entry name" value="DctM"/>
</dbReference>
<gene>
    <name evidence="9" type="ORF">S01H1_85103</name>
</gene>
<dbReference type="PANTHER" id="PTHR33362:SF5">
    <property type="entry name" value="C4-DICARBOXYLATE TRAP TRANSPORTER LARGE PERMEASE PROTEIN DCTM"/>
    <property type="match status" value="1"/>
</dbReference>
<dbReference type="AlphaFoldDB" id="X0XVH3"/>
<name>X0XVH3_9ZZZZ</name>
<dbReference type="EMBL" id="BARS01058314">
    <property type="protein sequence ID" value="GAG47365.1"/>
    <property type="molecule type" value="Genomic_DNA"/>
</dbReference>
<keyword evidence="3" id="KW-0997">Cell inner membrane</keyword>
<keyword evidence="5 7" id="KW-1133">Transmembrane helix</keyword>
<sequence>MRRQNYDPSLATACVAAAGILGVMIPPSVVLIIYAFLVMESIPVLFIATIFPGLLLAVLYMLIIYIVTLFNPRLGPPGPRVSVKEKLLALT</sequence>
<dbReference type="InterPro" id="IPR004681">
    <property type="entry name" value="TRAP_DctM"/>
</dbReference>
<evidence type="ECO:0000313" key="9">
    <source>
        <dbReference type="EMBL" id="GAG47365.1"/>
    </source>
</evidence>
<keyword evidence="2" id="KW-1003">Cell membrane</keyword>
<dbReference type="GO" id="GO:0022857">
    <property type="term" value="F:transmembrane transporter activity"/>
    <property type="evidence" value="ECO:0007669"/>
    <property type="project" value="TreeGrafter"/>
</dbReference>
<accession>X0XVH3</accession>
<reference evidence="9" key="1">
    <citation type="journal article" date="2014" name="Front. Microbiol.">
        <title>High frequency of phylogenetically diverse reductive dehalogenase-homologous genes in deep subseafloor sedimentary metagenomes.</title>
        <authorList>
            <person name="Kawai M."/>
            <person name="Futagami T."/>
            <person name="Toyoda A."/>
            <person name="Takaki Y."/>
            <person name="Nishi S."/>
            <person name="Hori S."/>
            <person name="Arai W."/>
            <person name="Tsubouchi T."/>
            <person name="Morono Y."/>
            <person name="Uchiyama I."/>
            <person name="Ito T."/>
            <person name="Fujiyama A."/>
            <person name="Inagaki F."/>
            <person name="Takami H."/>
        </authorList>
    </citation>
    <scope>NUCLEOTIDE SEQUENCE</scope>
    <source>
        <strain evidence="9">Expedition CK06-06</strain>
    </source>
</reference>
<protein>
    <recommendedName>
        <fullName evidence="8">TRAP C4-dicarboxylate transport system permease DctM subunit domain-containing protein</fullName>
    </recommendedName>
</protein>
<evidence type="ECO:0000259" key="8">
    <source>
        <dbReference type="Pfam" id="PF06808"/>
    </source>
</evidence>